<proteinExistence type="predicted"/>
<keyword evidence="2" id="KW-1185">Reference proteome</keyword>
<dbReference type="OrthoDB" id="4950956at2"/>
<dbReference type="Proteomes" id="UP000190857">
    <property type="component" value="Unassembled WGS sequence"/>
</dbReference>
<accession>A0A1T5JLG9</accession>
<gene>
    <name evidence="1" type="ORF">SAMN06309945_1677</name>
</gene>
<reference evidence="1 2" key="1">
    <citation type="submission" date="2017-02" db="EMBL/GenBank/DDBJ databases">
        <authorList>
            <person name="Peterson S.W."/>
        </authorList>
    </citation>
    <scope>NUCLEOTIDE SEQUENCE [LARGE SCALE GENOMIC DNA]</scope>
    <source>
        <strain evidence="1 2">VKM Ac-2059</strain>
    </source>
</reference>
<evidence type="ECO:0000313" key="1">
    <source>
        <dbReference type="EMBL" id="SKC52427.1"/>
    </source>
</evidence>
<evidence type="ECO:0000313" key="2">
    <source>
        <dbReference type="Proteomes" id="UP000190857"/>
    </source>
</evidence>
<dbReference type="EMBL" id="FUZP01000001">
    <property type="protein sequence ID" value="SKC52427.1"/>
    <property type="molecule type" value="Genomic_DNA"/>
</dbReference>
<dbReference type="AlphaFoldDB" id="A0A1T5JLG9"/>
<protein>
    <submittedName>
        <fullName evidence="1">Uncharacterized protein</fullName>
    </submittedName>
</protein>
<dbReference type="RefSeq" id="WP_143785358.1">
    <property type="nucleotide sequence ID" value="NZ_FUZP01000001.1"/>
</dbReference>
<name>A0A1T5JLG9_9MICO</name>
<sequence>MTISWTLPAGYTTSDIVYLLASSGQASGVQTVPLSSSVATTGPATGGVYTTTFQGALLSNLLGGQVMVGVRTLDASSWVSADRLARATLPALVGTGTCTIL</sequence>
<organism evidence="1 2">
    <name type="scientific">Okibacterium fritillariae</name>
    <dbReference type="NCBI Taxonomy" id="123320"/>
    <lineage>
        <taxon>Bacteria</taxon>
        <taxon>Bacillati</taxon>
        <taxon>Actinomycetota</taxon>
        <taxon>Actinomycetes</taxon>
        <taxon>Micrococcales</taxon>
        <taxon>Microbacteriaceae</taxon>
        <taxon>Okibacterium</taxon>
    </lineage>
</organism>
<dbReference type="STRING" id="123320.SAMN06309945_1677"/>